<evidence type="ECO:0008006" key="3">
    <source>
        <dbReference type="Google" id="ProtNLM"/>
    </source>
</evidence>
<sequence length="154" mass="17718">MSIKLLKNKNYLTIIENSAKGENWMFRNLYFEIDGKEVEVLEDGGLSCAMFVSAILYLNKLIGDIHTTVIGTEKDLIKSGWSETEDLRVGSILIWEKKSDHDGKTHYHIGFYIGDDMAISNNSSGTGFPWKHHYTYNGARKIEKIYWHPELDKE</sequence>
<proteinExistence type="predicted"/>
<gene>
    <name evidence="1" type="ORF">A3C61_03750</name>
</gene>
<dbReference type="AlphaFoldDB" id="A0A1F8F692"/>
<name>A0A1F8F692_9BACT</name>
<accession>A0A1F8F692</accession>
<organism evidence="1 2">
    <name type="scientific">Candidatus Yanofskybacteria bacterium RIFCSPHIGHO2_02_FULL_39_10</name>
    <dbReference type="NCBI Taxonomy" id="1802674"/>
    <lineage>
        <taxon>Bacteria</taxon>
        <taxon>Candidatus Yanofskyibacteriota</taxon>
    </lineage>
</organism>
<evidence type="ECO:0000313" key="1">
    <source>
        <dbReference type="EMBL" id="OGN08665.1"/>
    </source>
</evidence>
<reference evidence="1 2" key="1">
    <citation type="journal article" date="2016" name="Nat. Commun.">
        <title>Thousands of microbial genomes shed light on interconnected biogeochemical processes in an aquifer system.</title>
        <authorList>
            <person name="Anantharaman K."/>
            <person name="Brown C.T."/>
            <person name="Hug L.A."/>
            <person name="Sharon I."/>
            <person name="Castelle C.J."/>
            <person name="Probst A.J."/>
            <person name="Thomas B.C."/>
            <person name="Singh A."/>
            <person name="Wilkins M.J."/>
            <person name="Karaoz U."/>
            <person name="Brodie E.L."/>
            <person name="Williams K.H."/>
            <person name="Hubbard S.S."/>
            <person name="Banfield J.F."/>
        </authorList>
    </citation>
    <scope>NUCLEOTIDE SEQUENCE [LARGE SCALE GENOMIC DNA]</scope>
</reference>
<dbReference type="Proteomes" id="UP000178908">
    <property type="component" value="Unassembled WGS sequence"/>
</dbReference>
<dbReference type="EMBL" id="MGJO01000044">
    <property type="protein sequence ID" value="OGN08665.1"/>
    <property type="molecule type" value="Genomic_DNA"/>
</dbReference>
<protein>
    <recommendedName>
        <fullName evidence="3">NlpC/P60 domain-containing protein</fullName>
    </recommendedName>
</protein>
<comment type="caution">
    <text evidence="1">The sequence shown here is derived from an EMBL/GenBank/DDBJ whole genome shotgun (WGS) entry which is preliminary data.</text>
</comment>
<evidence type="ECO:0000313" key="2">
    <source>
        <dbReference type="Proteomes" id="UP000178908"/>
    </source>
</evidence>